<keyword evidence="1" id="KW-1133">Transmembrane helix</keyword>
<dbReference type="RefSeq" id="WP_265617657.1">
    <property type="nucleotide sequence ID" value="NZ_JAPFRD010000011.1"/>
</dbReference>
<protein>
    <recommendedName>
        <fullName evidence="4">DNA gyrase subunit B</fullName>
    </recommendedName>
</protein>
<keyword evidence="3" id="KW-1185">Reference proteome</keyword>
<evidence type="ECO:0000256" key="1">
    <source>
        <dbReference type="SAM" id="Phobius"/>
    </source>
</evidence>
<feature type="transmembrane region" description="Helical" evidence="1">
    <location>
        <begin position="132"/>
        <end position="155"/>
    </location>
</feature>
<feature type="transmembrane region" description="Helical" evidence="1">
    <location>
        <begin position="12"/>
        <end position="32"/>
    </location>
</feature>
<proteinExistence type="predicted"/>
<feature type="transmembrane region" description="Helical" evidence="1">
    <location>
        <begin position="161"/>
        <end position="182"/>
    </location>
</feature>
<evidence type="ECO:0000313" key="2">
    <source>
        <dbReference type="EMBL" id="MCW8108907.1"/>
    </source>
</evidence>
<gene>
    <name evidence="2" type="ORF">OPS25_10425</name>
</gene>
<feature type="transmembrane region" description="Helical" evidence="1">
    <location>
        <begin position="61"/>
        <end position="79"/>
    </location>
</feature>
<evidence type="ECO:0008006" key="4">
    <source>
        <dbReference type="Google" id="ProtNLM"/>
    </source>
</evidence>
<evidence type="ECO:0000313" key="3">
    <source>
        <dbReference type="Proteomes" id="UP001142810"/>
    </source>
</evidence>
<name>A0ABT3P816_9ALTE</name>
<dbReference type="EMBL" id="JAPFRD010000011">
    <property type="protein sequence ID" value="MCW8108907.1"/>
    <property type="molecule type" value="Genomic_DNA"/>
</dbReference>
<keyword evidence="1" id="KW-0472">Membrane</keyword>
<feature type="transmembrane region" description="Helical" evidence="1">
    <location>
        <begin position="85"/>
        <end position="105"/>
    </location>
</feature>
<accession>A0ABT3P816</accession>
<organism evidence="2 3">
    <name type="scientific">Alteromonas aquimaris</name>
    <dbReference type="NCBI Taxonomy" id="2998417"/>
    <lineage>
        <taxon>Bacteria</taxon>
        <taxon>Pseudomonadati</taxon>
        <taxon>Pseudomonadota</taxon>
        <taxon>Gammaproteobacteria</taxon>
        <taxon>Alteromonadales</taxon>
        <taxon>Alteromonadaceae</taxon>
        <taxon>Alteromonas/Salinimonas group</taxon>
        <taxon>Alteromonas</taxon>
    </lineage>
</organism>
<sequence>MMARSQFGKSALFTLILLLLMLAYPLVVYLHIDEVSPRWYGAVLLTVLLIRSVLTGARRVSDWLIVGLVSVYCLSIMFFDSQLLVKFYPVLMSVGMGLLFIASLFDSETLIEKFAKAGGTTPPPQAQNYLRVLTLCWGGLLLLNGLIAAYTAWFASLSAWAVYNGVISYLIFACFAAMEWGYRGYYKKRHNIIDDKP</sequence>
<dbReference type="Proteomes" id="UP001142810">
    <property type="component" value="Unassembled WGS sequence"/>
</dbReference>
<reference evidence="2" key="1">
    <citation type="submission" date="2022-11" db="EMBL/GenBank/DDBJ databases">
        <title>Alteromonas sp. nov., isolated from sea water of the Qingdao.</title>
        <authorList>
            <person name="Wang Q."/>
        </authorList>
    </citation>
    <scope>NUCLEOTIDE SEQUENCE</scope>
    <source>
        <strain evidence="2">ASW11-7</strain>
    </source>
</reference>
<feature type="transmembrane region" description="Helical" evidence="1">
    <location>
        <begin position="38"/>
        <end position="54"/>
    </location>
</feature>
<comment type="caution">
    <text evidence="2">The sequence shown here is derived from an EMBL/GenBank/DDBJ whole genome shotgun (WGS) entry which is preliminary data.</text>
</comment>
<keyword evidence="1" id="KW-0812">Transmembrane</keyword>